<evidence type="ECO:0008006" key="3">
    <source>
        <dbReference type="Google" id="ProtNLM"/>
    </source>
</evidence>
<keyword evidence="2" id="KW-1185">Reference proteome</keyword>
<gene>
    <name evidence="1" type="ORF">M413DRAFT_443996</name>
</gene>
<sequence>MSTASLPSYAEPILNRTPSYSLEPHFHEQRIALVERLRPRPSGDFIKESKGGGVRLRLTAQEDNVELPVYGTTDHVAGAVEFTKPEGVSSVEVKIEGRLRIKEIAEGGTAIAKLCLTTSMLWFKDHANPICPLSLGFSLPLPNTFTYTDKTYPLPPTFDVKLSGLPGFIATIDYSVTAIVTKENHGVPLPKVKSRALGIHIGATHVSTPFKYFPRTRPAVPIPLPMQYRVGAGFLATSDWKLFESTLYSKSQTRPNIAVKLYIPASRVFCMTQPIPFHLTFESSAVSLAVFLPFGPTAANPTARKVTRIQLLRQTTVDVRNTLLYGVKTDIWRVDCIGEANFSLTGGDGPSTVSYSGEIVLDGKIKVPAFRAAGLSVKDCIVFTVTPLDPAKAPFSELRELIPVRLSTDHWIPNGAGIGVDHEHLWDPPTPPNDNRTSQ</sequence>
<name>A0A0C3CHW6_HEBCY</name>
<accession>A0A0C3CHW6</accession>
<evidence type="ECO:0000313" key="2">
    <source>
        <dbReference type="Proteomes" id="UP000053424"/>
    </source>
</evidence>
<dbReference type="EMBL" id="KN831776">
    <property type="protein sequence ID" value="KIM43181.1"/>
    <property type="molecule type" value="Genomic_DNA"/>
</dbReference>
<dbReference type="Proteomes" id="UP000053424">
    <property type="component" value="Unassembled WGS sequence"/>
</dbReference>
<evidence type="ECO:0000313" key="1">
    <source>
        <dbReference type="EMBL" id="KIM43181.1"/>
    </source>
</evidence>
<reference evidence="1 2" key="1">
    <citation type="submission" date="2014-04" db="EMBL/GenBank/DDBJ databases">
        <authorList>
            <consortium name="DOE Joint Genome Institute"/>
            <person name="Kuo A."/>
            <person name="Gay G."/>
            <person name="Dore J."/>
            <person name="Kohler A."/>
            <person name="Nagy L.G."/>
            <person name="Floudas D."/>
            <person name="Copeland A."/>
            <person name="Barry K.W."/>
            <person name="Cichocki N."/>
            <person name="Veneault-Fourrey C."/>
            <person name="LaButti K."/>
            <person name="Lindquist E.A."/>
            <person name="Lipzen A."/>
            <person name="Lundell T."/>
            <person name="Morin E."/>
            <person name="Murat C."/>
            <person name="Sun H."/>
            <person name="Tunlid A."/>
            <person name="Henrissat B."/>
            <person name="Grigoriev I.V."/>
            <person name="Hibbett D.S."/>
            <person name="Martin F."/>
            <person name="Nordberg H.P."/>
            <person name="Cantor M.N."/>
            <person name="Hua S.X."/>
        </authorList>
    </citation>
    <scope>NUCLEOTIDE SEQUENCE [LARGE SCALE GENOMIC DNA]</scope>
    <source>
        <strain evidence="2">h7</strain>
    </source>
</reference>
<dbReference type="HOGENOM" id="CLU_049916_0_0_1"/>
<dbReference type="OrthoDB" id="3242181at2759"/>
<organism evidence="1 2">
    <name type="scientific">Hebeloma cylindrosporum</name>
    <dbReference type="NCBI Taxonomy" id="76867"/>
    <lineage>
        <taxon>Eukaryota</taxon>
        <taxon>Fungi</taxon>
        <taxon>Dikarya</taxon>
        <taxon>Basidiomycota</taxon>
        <taxon>Agaricomycotina</taxon>
        <taxon>Agaricomycetes</taxon>
        <taxon>Agaricomycetidae</taxon>
        <taxon>Agaricales</taxon>
        <taxon>Agaricineae</taxon>
        <taxon>Hymenogastraceae</taxon>
        <taxon>Hebeloma</taxon>
    </lineage>
</organism>
<protein>
    <recommendedName>
        <fullName evidence="3">Arrestin-like N-terminal domain-containing protein</fullName>
    </recommendedName>
</protein>
<dbReference type="AlphaFoldDB" id="A0A0C3CHW6"/>
<proteinExistence type="predicted"/>
<dbReference type="STRING" id="686832.A0A0C3CHW6"/>
<reference evidence="2" key="2">
    <citation type="submission" date="2015-01" db="EMBL/GenBank/DDBJ databases">
        <title>Evolutionary Origins and Diversification of the Mycorrhizal Mutualists.</title>
        <authorList>
            <consortium name="DOE Joint Genome Institute"/>
            <consortium name="Mycorrhizal Genomics Consortium"/>
            <person name="Kohler A."/>
            <person name="Kuo A."/>
            <person name="Nagy L.G."/>
            <person name="Floudas D."/>
            <person name="Copeland A."/>
            <person name="Barry K.W."/>
            <person name="Cichocki N."/>
            <person name="Veneault-Fourrey C."/>
            <person name="LaButti K."/>
            <person name="Lindquist E.A."/>
            <person name="Lipzen A."/>
            <person name="Lundell T."/>
            <person name="Morin E."/>
            <person name="Murat C."/>
            <person name="Riley R."/>
            <person name="Ohm R."/>
            <person name="Sun H."/>
            <person name="Tunlid A."/>
            <person name="Henrissat B."/>
            <person name="Grigoriev I.V."/>
            <person name="Hibbett D.S."/>
            <person name="Martin F."/>
        </authorList>
    </citation>
    <scope>NUCLEOTIDE SEQUENCE [LARGE SCALE GENOMIC DNA]</scope>
    <source>
        <strain evidence="2">h7</strain>
    </source>
</reference>